<gene>
    <name evidence="2" type="ORF">GCM10017667_21030</name>
</gene>
<dbReference type="Proteomes" id="UP000632849">
    <property type="component" value="Unassembled WGS sequence"/>
</dbReference>
<name>A0A919BJE0_STRFL</name>
<protein>
    <submittedName>
        <fullName evidence="2">Toxin</fullName>
    </submittedName>
</protein>
<keyword evidence="3" id="KW-1185">Reference proteome</keyword>
<sequence length="90" mass="9414">MIRNTPAGAASELAWFKSSYSGGNDGESCIEVAWHKSSHSSSSEGDSCVEVGSCATTVHVRDSKCLDGPQLDLAPGAWTSFVSYASDARV</sequence>
<evidence type="ECO:0000313" key="2">
    <source>
        <dbReference type="EMBL" id="GHF91503.1"/>
    </source>
</evidence>
<reference evidence="2" key="2">
    <citation type="submission" date="2020-09" db="EMBL/GenBank/DDBJ databases">
        <authorList>
            <person name="Sun Q."/>
            <person name="Ohkuma M."/>
        </authorList>
    </citation>
    <scope>NUCLEOTIDE SEQUENCE</scope>
    <source>
        <strain evidence="2">JCM 4122</strain>
    </source>
</reference>
<organism evidence="2 3">
    <name type="scientific">Streptomyces filamentosus</name>
    <name type="common">Streptomyces roseosporus</name>
    <dbReference type="NCBI Taxonomy" id="67294"/>
    <lineage>
        <taxon>Bacteria</taxon>
        <taxon>Bacillati</taxon>
        <taxon>Actinomycetota</taxon>
        <taxon>Actinomycetes</taxon>
        <taxon>Kitasatosporales</taxon>
        <taxon>Streptomycetaceae</taxon>
        <taxon>Streptomyces</taxon>
    </lineage>
</organism>
<evidence type="ECO:0000259" key="1">
    <source>
        <dbReference type="Pfam" id="PF04149"/>
    </source>
</evidence>
<dbReference type="AlphaFoldDB" id="A0A919BJE0"/>
<proteinExistence type="predicted"/>
<accession>A0A919BJE0</accession>
<comment type="caution">
    <text evidence="2">The sequence shown here is derived from an EMBL/GenBank/DDBJ whole genome shotgun (WGS) entry which is preliminary data.</text>
</comment>
<reference evidence="2" key="1">
    <citation type="journal article" date="2014" name="Int. J. Syst. Evol. Microbiol.">
        <title>Complete genome sequence of Corynebacterium casei LMG S-19264T (=DSM 44701T), isolated from a smear-ripened cheese.</title>
        <authorList>
            <consortium name="US DOE Joint Genome Institute (JGI-PGF)"/>
            <person name="Walter F."/>
            <person name="Albersmeier A."/>
            <person name="Kalinowski J."/>
            <person name="Ruckert C."/>
        </authorList>
    </citation>
    <scope>NUCLEOTIDE SEQUENCE</scope>
    <source>
        <strain evidence="2">JCM 4122</strain>
    </source>
</reference>
<dbReference type="EMBL" id="BNBE01000001">
    <property type="protein sequence ID" value="GHF91503.1"/>
    <property type="molecule type" value="Genomic_DNA"/>
</dbReference>
<feature type="domain" description="DUF397" evidence="1">
    <location>
        <begin position="13"/>
        <end position="32"/>
    </location>
</feature>
<evidence type="ECO:0000313" key="3">
    <source>
        <dbReference type="Proteomes" id="UP000632849"/>
    </source>
</evidence>
<feature type="domain" description="DUF397" evidence="1">
    <location>
        <begin position="33"/>
        <end position="84"/>
    </location>
</feature>
<dbReference type="InterPro" id="IPR007278">
    <property type="entry name" value="DUF397"/>
</dbReference>
<dbReference type="Pfam" id="PF04149">
    <property type="entry name" value="DUF397"/>
    <property type="match status" value="2"/>
</dbReference>
<dbReference type="RefSeq" id="WP_190041349.1">
    <property type="nucleotide sequence ID" value="NZ_BNBE01000001.1"/>
</dbReference>